<gene>
    <name evidence="2" type="ORF">EYF80_057849</name>
</gene>
<comment type="caution">
    <text evidence="2">The sequence shown here is derived from an EMBL/GenBank/DDBJ whole genome shotgun (WGS) entry which is preliminary data.</text>
</comment>
<protein>
    <submittedName>
        <fullName evidence="2">Uncharacterized protein</fullName>
    </submittedName>
</protein>
<dbReference type="AlphaFoldDB" id="A0A4Z2EUD1"/>
<organism evidence="2 3">
    <name type="scientific">Liparis tanakae</name>
    <name type="common">Tanaka's snailfish</name>
    <dbReference type="NCBI Taxonomy" id="230148"/>
    <lineage>
        <taxon>Eukaryota</taxon>
        <taxon>Metazoa</taxon>
        <taxon>Chordata</taxon>
        <taxon>Craniata</taxon>
        <taxon>Vertebrata</taxon>
        <taxon>Euteleostomi</taxon>
        <taxon>Actinopterygii</taxon>
        <taxon>Neopterygii</taxon>
        <taxon>Teleostei</taxon>
        <taxon>Neoteleostei</taxon>
        <taxon>Acanthomorphata</taxon>
        <taxon>Eupercaria</taxon>
        <taxon>Perciformes</taxon>
        <taxon>Cottioidei</taxon>
        <taxon>Cottales</taxon>
        <taxon>Liparidae</taxon>
        <taxon>Liparis</taxon>
    </lineage>
</organism>
<evidence type="ECO:0000313" key="2">
    <source>
        <dbReference type="EMBL" id="TNN31994.1"/>
    </source>
</evidence>
<keyword evidence="3" id="KW-1185">Reference proteome</keyword>
<evidence type="ECO:0000313" key="3">
    <source>
        <dbReference type="Proteomes" id="UP000314294"/>
    </source>
</evidence>
<sequence>MADLRGGSKEMTGSDIIDWEASATRTQTSGEADGPPRHAARQAELSTVTGQISCLLLTSWMSRLIWAPTEMQMKKSWIMTMHKQY</sequence>
<feature type="region of interest" description="Disordered" evidence="1">
    <location>
        <begin position="1"/>
        <end position="43"/>
    </location>
</feature>
<proteinExistence type="predicted"/>
<reference evidence="2 3" key="1">
    <citation type="submission" date="2019-03" db="EMBL/GenBank/DDBJ databases">
        <title>First draft genome of Liparis tanakae, snailfish: a comprehensive survey of snailfish specific genes.</title>
        <authorList>
            <person name="Kim W."/>
            <person name="Song I."/>
            <person name="Jeong J.-H."/>
            <person name="Kim D."/>
            <person name="Kim S."/>
            <person name="Ryu S."/>
            <person name="Song J.Y."/>
            <person name="Lee S.K."/>
        </authorList>
    </citation>
    <scope>NUCLEOTIDE SEQUENCE [LARGE SCALE GENOMIC DNA]</scope>
    <source>
        <tissue evidence="2">Muscle</tissue>
    </source>
</reference>
<accession>A0A4Z2EUD1</accession>
<name>A0A4Z2EUD1_9TELE</name>
<evidence type="ECO:0000256" key="1">
    <source>
        <dbReference type="SAM" id="MobiDB-lite"/>
    </source>
</evidence>
<dbReference type="Proteomes" id="UP000314294">
    <property type="component" value="Unassembled WGS sequence"/>
</dbReference>
<dbReference type="EMBL" id="SRLO01002999">
    <property type="protein sequence ID" value="TNN31994.1"/>
    <property type="molecule type" value="Genomic_DNA"/>
</dbReference>